<feature type="domain" description="Secretion system C-terminal sorting" evidence="2">
    <location>
        <begin position="571"/>
        <end position="646"/>
    </location>
</feature>
<dbReference type="RefSeq" id="WP_144728175.1">
    <property type="nucleotide sequence ID" value="NZ_VLKM01000002.1"/>
</dbReference>
<accession>A0A562KPR6</accession>
<proteinExistence type="predicted"/>
<evidence type="ECO:0000259" key="2">
    <source>
        <dbReference type="Pfam" id="PF18962"/>
    </source>
</evidence>
<comment type="caution">
    <text evidence="3">The sequence shown here is derived from an EMBL/GenBank/DDBJ whole genome shotgun (WGS) entry which is preliminary data.</text>
</comment>
<dbReference type="Proteomes" id="UP000315312">
    <property type="component" value="Unassembled WGS sequence"/>
</dbReference>
<dbReference type="EMBL" id="VLKM01000002">
    <property type="protein sequence ID" value="TWH97317.1"/>
    <property type="molecule type" value="Genomic_DNA"/>
</dbReference>
<gene>
    <name evidence="3" type="ORF">IP97_00744</name>
</gene>
<name>A0A562KPR6_9FLAO</name>
<evidence type="ECO:0000256" key="1">
    <source>
        <dbReference type="ARBA" id="ARBA00022729"/>
    </source>
</evidence>
<dbReference type="Pfam" id="PF18962">
    <property type="entry name" value="Por_Secre_tail"/>
    <property type="match status" value="1"/>
</dbReference>
<feature type="non-terminal residue" evidence="3">
    <location>
        <position position="1"/>
    </location>
</feature>
<evidence type="ECO:0000313" key="4">
    <source>
        <dbReference type="Proteomes" id="UP000315312"/>
    </source>
</evidence>
<protein>
    <submittedName>
        <fullName evidence="3">Putative secreted protein (Por secretion system target)</fullName>
    </submittedName>
</protein>
<dbReference type="NCBIfam" id="TIGR04183">
    <property type="entry name" value="Por_Secre_tail"/>
    <property type="match status" value="1"/>
</dbReference>
<evidence type="ECO:0000313" key="3">
    <source>
        <dbReference type="EMBL" id="TWH97317.1"/>
    </source>
</evidence>
<sequence>GLFDASGLAAGPYNVTYTYSDANQCTNSDGAVVTVNALPKVACPSPALFDVDCGVSASVAQAATDSKFNTWFNSFAGLNSDPNIEVVAVQYVYSPSNADPVGASNAPLNPIIGVPGSIETSVTVTWTIRNIETGCESSCSSTFTMSFNCRIGCQTTPTPAACNGESSGSIQVQGSNGIPPYNFYLYNSNDLNNVIYSVMGVNDEPGGALFSNLPAGAYTILITDAVQTLEDATACDATITQPDALSLSLEMQPENCVGTATGSISATFSGGVSPYMVSIDNGTASEQLSPFSFTGLNAGNHTIKIVDANGCEISEDIEVELIPCDDDYCTYTQGFYGNYGGLGCTQDLGVVNSQIMMRKALELVGGSFDFGSVSTGNYFTLKLSDVIGAANPRDNNIYKMLPGGGSPRRLVGFATYDVYSTWSDNDPLTTKASRRGAINNNLLSQTMTLFFNIQVDGGLGDLDLEASFATAKTIECGSNIPNMETVQVFSIPQSVINYLNSNGGATVGNLFILANKALGGENIGGLSHSNINAAVDAINRGYDECRVGVAIPEVIVEDVTVFSDLNITASPNPFKEYITLSYQFNYDSAVDIQIYDTKGSLLYQFKDTDAYFGKEMKIDVNFNHAGGELYILKLMTNKEVVTHKIVSGNQ</sequence>
<reference evidence="3 4" key="1">
    <citation type="journal article" date="2015" name="Stand. Genomic Sci.">
        <title>Genomic Encyclopedia of Bacterial and Archaeal Type Strains, Phase III: the genomes of soil and plant-associated and newly described type strains.</title>
        <authorList>
            <person name="Whitman W.B."/>
            <person name="Woyke T."/>
            <person name="Klenk H.P."/>
            <person name="Zhou Y."/>
            <person name="Lilburn T.G."/>
            <person name="Beck B.J."/>
            <person name="De Vos P."/>
            <person name="Vandamme P."/>
            <person name="Eisen J.A."/>
            <person name="Garrity G."/>
            <person name="Hugenholtz P."/>
            <person name="Kyrpides N.C."/>
        </authorList>
    </citation>
    <scope>NUCLEOTIDE SEQUENCE [LARGE SCALE GENOMIC DNA]</scope>
    <source>
        <strain evidence="3 4">CGMCC 1.6844</strain>
    </source>
</reference>
<dbReference type="InterPro" id="IPR025667">
    <property type="entry name" value="SprB_repeat"/>
</dbReference>
<keyword evidence="4" id="KW-1185">Reference proteome</keyword>
<dbReference type="AlphaFoldDB" id="A0A562KPR6"/>
<dbReference type="InterPro" id="IPR026444">
    <property type="entry name" value="Secre_tail"/>
</dbReference>
<dbReference type="Pfam" id="PF13573">
    <property type="entry name" value="SprB"/>
    <property type="match status" value="2"/>
</dbReference>
<organism evidence="3 4">
    <name type="scientific">Flavobacterium cheniae</name>
    <dbReference type="NCBI Taxonomy" id="295428"/>
    <lineage>
        <taxon>Bacteria</taxon>
        <taxon>Pseudomonadati</taxon>
        <taxon>Bacteroidota</taxon>
        <taxon>Flavobacteriia</taxon>
        <taxon>Flavobacteriales</taxon>
        <taxon>Flavobacteriaceae</taxon>
        <taxon>Flavobacterium</taxon>
    </lineage>
</organism>
<keyword evidence="1" id="KW-0732">Signal</keyword>